<keyword evidence="3" id="KW-1185">Reference proteome</keyword>
<sequence>MEREVFKRSLHAMDPILESAANPIHLNAYPREEAMYVQEVLESSSLYSVYQPIVDHVAQKVQAHEALSRPHWNGQMLQPDTWFQTSVAQKRQIDADRLAVQTALRQFQCDVLTSKQLFLNVMPTSLLDLTFVKSLERSLRKELFDPAWIVIELIEYVPYHPLELKQSLRELRSLGIRFALDDIRYEGCDADFLRKLSILEPEYIKIDRSLIQGISRSAKQQDQLHALLQQVPFHDRIIAEGVEERADVDQLISFGIRLSQGYYWSEPLSMLRIL</sequence>
<dbReference type="RefSeq" id="WP_181363054.1">
    <property type="nucleotide sequence ID" value="NZ_MPDK01000018.1"/>
</dbReference>
<accession>A0A2U3D748</accession>
<dbReference type="SMART" id="SM00052">
    <property type="entry name" value="EAL"/>
    <property type="match status" value="1"/>
</dbReference>
<dbReference type="Pfam" id="PF00563">
    <property type="entry name" value="EAL"/>
    <property type="match status" value="1"/>
</dbReference>
<proteinExistence type="predicted"/>
<reference evidence="2 3" key="1">
    <citation type="submission" date="2016-11" db="EMBL/GenBank/DDBJ databases">
        <title>Comparative genomics of Acidibacillus ferroxidans species.</title>
        <authorList>
            <person name="Oliveira G."/>
            <person name="Nunes G."/>
            <person name="Oliveira R."/>
            <person name="Araujo F."/>
            <person name="Salim A."/>
            <person name="Scholte L."/>
            <person name="Morais D."/>
            <person name="Nancucheo I."/>
            <person name="Johnson D.B."/>
            <person name="Grail B."/>
            <person name="Bittencourt J."/>
            <person name="Valadares R."/>
        </authorList>
    </citation>
    <scope>NUCLEOTIDE SEQUENCE [LARGE SCALE GENOMIC DNA]</scope>
    <source>
        <strain evidence="2 3">Y002</strain>
    </source>
</reference>
<comment type="caution">
    <text evidence="2">The sequence shown here is derived from an EMBL/GenBank/DDBJ whole genome shotgun (WGS) entry which is preliminary data.</text>
</comment>
<dbReference type="AlphaFoldDB" id="A0A2U3D748"/>
<dbReference type="PANTHER" id="PTHR33121:SF76">
    <property type="entry name" value="SIGNALING PROTEIN"/>
    <property type="match status" value="1"/>
</dbReference>
<dbReference type="Gene3D" id="3.20.20.450">
    <property type="entry name" value="EAL domain"/>
    <property type="match status" value="1"/>
</dbReference>
<dbReference type="GO" id="GO:0071111">
    <property type="term" value="F:cyclic-guanylate-specific phosphodiesterase activity"/>
    <property type="evidence" value="ECO:0007669"/>
    <property type="project" value="InterPro"/>
</dbReference>
<gene>
    <name evidence="2" type="ORF">BM613_10120</name>
</gene>
<dbReference type="PROSITE" id="PS50883">
    <property type="entry name" value="EAL"/>
    <property type="match status" value="1"/>
</dbReference>
<name>A0A2U3D748_SULT2</name>
<dbReference type="InterPro" id="IPR035919">
    <property type="entry name" value="EAL_sf"/>
</dbReference>
<feature type="domain" description="EAL" evidence="1">
    <location>
        <begin position="30"/>
        <end position="274"/>
    </location>
</feature>
<protein>
    <recommendedName>
        <fullName evidence="1">EAL domain-containing protein</fullName>
    </recommendedName>
</protein>
<dbReference type="CDD" id="cd01948">
    <property type="entry name" value="EAL"/>
    <property type="match status" value="1"/>
</dbReference>
<evidence type="ECO:0000313" key="3">
    <source>
        <dbReference type="Proteomes" id="UP000245380"/>
    </source>
</evidence>
<dbReference type="PANTHER" id="PTHR33121">
    <property type="entry name" value="CYCLIC DI-GMP PHOSPHODIESTERASE PDEF"/>
    <property type="match status" value="1"/>
</dbReference>
<organism evidence="2 3">
    <name type="scientific">Sulfoacidibacillus thermotolerans</name>
    <name type="common">Acidibacillus sulfuroxidans</name>
    <dbReference type="NCBI Taxonomy" id="1765684"/>
    <lineage>
        <taxon>Bacteria</taxon>
        <taxon>Bacillati</taxon>
        <taxon>Bacillota</taxon>
        <taxon>Bacilli</taxon>
        <taxon>Bacillales</taxon>
        <taxon>Alicyclobacillaceae</taxon>
        <taxon>Sulfoacidibacillus</taxon>
    </lineage>
</organism>
<dbReference type="InterPro" id="IPR050706">
    <property type="entry name" value="Cyclic-di-GMP_PDE-like"/>
</dbReference>
<evidence type="ECO:0000313" key="2">
    <source>
        <dbReference type="EMBL" id="PWI57105.1"/>
    </source>
</evidence>
<dbReference type="InterPro" id="IPR001633">
    <property type="entry name" value="EAL_dom"/>
</dbReference>
<evidence type="ECO:0000259" key="1">
    <source>
        <dbReference type="PROSITE" id="PS50883"/>
    </source>
</evidence>
<dbReference type="Proteomes" id="UP000245380">
    <property type="component" value="Unassembled WGS sequence"/>
</dbReference>
<dbReference type="SUPFAM" id="SSF141868">
    <property type="entry name" value="EAL domain-like"/>
    <property type="match status" value="1"/>
</dbReference>
<dbReference type="EMBL" id="MPDK01000018">
    <property type="protein sequence ID" value="PWI57105.1"/>
    <property type="molecule type" value="Genomic_DNA"/>
</dbReference>